<dbReference type="AlphaFoldDB" id="A0A1I0D434"/>
<feature type="transmembrane region" description="Helical" evidence="1">
    <location>
        <begin position="7"/>
        <end position="24"/>
    </location>
</feature>
<evidence type="ECO:0008006" key="4">
    <source>
        <dbReference type="Google" id="ProtNLM"/>
    </source>
</evidence>
<name>A0A1I0D434_9BACI</name>
<dbReference type="RefSeq" id="WP_244513477.1">
    <property type="nucleotide sequence ID" value="NZ_FOHE01000008.1"/>
</dbReference>
<keyword evidence="3" id="KW-1185">Reference proteome</keyword>
<dbReference type="EMBL" id="FOHE01000008">
    <property type="protein sequence ID" value="SET26980.1"/>
    <property type="molecule type" value="Genomic_DNA"/>
</dbReference>
<feature type="transmembrane region" description="Helical" evidence="1">
    <location>
        <begin position="44"/>
        <end position="62"/>
    </location>
</feature>
<protein>
    <recommendedName>
        <fullName evidence="4">DoxX-like family protein</fullName>
    </recommendedName>
</protein>
<proteinExistence type="predicted"/>
<dbReference type="Proteomes" id="UP000198618">
    <property type="component" value="Unassembled WGS sequence"/>
</dbReference>
<evidence type="ECO:0000256" key="1">
    <source>
        <dbReference type="SAM" id="Phobius"/>
    </source>
</evidence>
<feature type="transmembrane region" description="Helical" evidence="1">
    <location>
        <begin position="69"/>
        <end position="87"/>
    </location>
</feature>
<keyword evidence="1" id="KW-1133">Transmembrane helix</keyword>
<evidence type="ECO:0000313" key="3">
    <source>
        <dbReference type="Proteomes" id="UP000198618"/>
    </source>
</evidence>
<feature type="transmembrane region" description="Helical" evidence="1">
    <location>
        <begin position="93"/>
        <end position="110"/>
    </location>
</feature>
<evidence type="ECO:0000313" key="2">
    <source>
        <dbReference type="EMBL" id="SET26980.1"/>
    </source>
</evidence>
<keyword evidence="1" id="KW-0472">Membrane</keyword>
<accession>A0A1I0D434</accession>
<keyword evidence="1" id="KW-0812">Transmembrane</keyword>
<organism evidence="2 3">
    <name type="scientific">Oceanobacillus limi</name>
    <dbReference type="NCBI Taxonomy" id="930131"/>
    <lineage>
        <taxon>Bacteria</taxon>
        <taxon>Bacillati</taxon>
        <taxon>Bacillota</taxon>
        <taxon>Bacilli</taxon>
        <taxon>Bacillales</taxon>
        <taxon>Bacillaceae</taxon>
        <taxon>Oceanobacillus</taxon>
    </lineage>
</organism>
<dbReference type="STRING" id="930131.SAMN05216389_1082"/>
<gene>
    <name evidence="2" type="ORF">SAMN05216389_1082</name>
</gene>
<sequence length="123" mass="14114">MIRFMEVILGIIFLGAGLNGYIVLFGYHPILPTSPEAMEFLGDGYLLVLEKTTEIICGILLLIRRYVSLTLLILAGLIVNIFAFHLFVDHSLLPLAILLLIFEISLLWYYRENYKRILQKKSL</sequence>
<reference evidence="2 3" key="1">
    <citation type="submission" date="2016-10" db="EMBL/GenBank/DDBJ databases">
        <authorList>
            <person name="de Groot N.N."/>
        </authorList>
    </citation>
    <scope>NUCLEOTIDE SEQUENCE [LARGE SCALE GENOMIC DNA]</scope>
    <source>
        <strain evidence="2 3">IBRC-M 10780</strain>
    </source>
</reference>